<protein>
    <submittedName>
        <fullName evidence="1">Uncharacterized protein</fullName>
    </submittedName>
</protein>
<evidence type="ECO:0000313" key="1">
    <source>
        <dbReference type="EMBL" id="KAF4714824.1"/>
    </source>
</evidence>
<organism evidence="1 2">
    <name type="scientific">Perkinsus olseni</name>
    <name type="common">Perkinsus atlanticus</name>
    <dbReference type="NCBI Taxonomy" id="32597"/>
    <lineage>
        <taxon>Eukaryota</taxon>
        <taxon>Sar</taxon>
        <taxon>Alveolata</taxon>
        <taxon>Perkinsozoa</taxon>
        <taxon>Perkinsea</taxon>
        <taxon>Perkinsida</taxon>
        <taxon>Perkinsidae</taxon>
        <taxon>Perkinsus</taxon>
    </lineage>
</organism>
<sequence length="153" mass="17375">RWESTNCDVSIRNILTRKVHHRTPQQLGIPTKASPCSLEWGEESSSVPSDLIEHIIVFINSQHSRGSACLDLELSPEFTPTMRRTTDESAGIVRLRLRPQELTNVSMLYDVELIGDTPQFAEPRETYMSFQVCMPKDTSSFNKLTCLCNKFAI</sequence>
<feature type="non-terminal residue" evidence="1">
    <location>
        <position position="153"/>
    </location>
</feature>
<comment type="caution">
    <text evidence="1">The sequence shown here is derived from an EMBL/GenBank/DDBJ whole genome shotgun (WGS) entry which is preliminary data.</text>
</comment>
<dbReference type="Proteomes" id="UP000574390">
    <property type="component" value="Unassembled WGS sequence"/>
</dbReference>
<reference evidence="1 2" key="1">
    <citation type="submission" date="2020-04" db="EMBL/GenBank/DDBJ databases">
        <title>Perkinsus olseni comparative genomics.</title>
        <authorList>
            <person name="Bogema D.R."/>
        </authorList>
    </citation>
    <scope>NUCLEOTIDE SEQUENCE [LARGE SCALE GENOMIC DNA]</scope>
    <source>
        <strain evidence="1">ATCC PRA-205</strain>
    </source>
</reference>
<dbReference type="EMBL" id="JABANM010025288">
    <property type="protein sequence ID" value="KAF4714824.1"/>
    <property type="molecule type" value="Genomic_DNA"/>
</dbReference>
<accession>A0A7J6R2A9</accession>
<evidence type="ECO:0000313" key="2">
    <source>
        <dbReference type="Proteomes" id="UP000574390"/>
    </source>
</evidence>
<dbReference type="AlphaFoldDB" id="A0A7J6R2A9"/>
<gene>
    <name evidence="1" type="ORF">FOZ62_001255</name>
</gene>
<name>A0A7J6R2A9_PEROL</name>
<proteinExistence type="predicted"/>